<sequence length="643" mass="71206">MVKNWRLNQQLNSAFGVMIFMMLILSIVAYWGLSSGYTNFVEYRTKARDNTLAGRIQANLLEVRLQAGKYLKHQSPTAINQFNQRLALLEQLMAQAQKQFQDPAQLQVIERSQQQVERYKKSFHNIVSLYERRHQLVNDVLNVRGPQLDNILSNMIRDSQSLADIRNISTLRGLLQQGRLSTNKFLVTNAQKDFQVAKQSFDTLSTQFQKSLGQRSTQATAEFEQALKAYQDGQEAVYQVITERNQQISQVLDTIGPKVATQLENIKLDIKAVQDQLGPVVQSASANSKFTVVAFASLIILLGIFFSWYISKIIKLPIGGEPREIEAIARKIAAGDLTVQFNHHANSTGIYQAMASMVQNLREFIEQIHQSTDTLAGTSQTMSAITTQAKHGAEQQMAQLEYTDRAMDEMTETVSEITRSTQSAADTATSTEQTSQQGLQAVAETRSAISTLKEDINNVSLTISSLAEETQSVGSILDVIRGIADQTNLLALNAAIEAARAGEQGRGFAVVADEVRSLASRTQQSTEEIQAMISRLQQEAKRSVELMSNNVNNAEITAQRVHETGQTLEHVSDSVVSIRDMSIQIASATEQQNAVTQQISEGVREVTNTAKETAQGAERSSRDAAQLAKLAEELATTAKRYQL</sequence>
<evidence type="ECO:0000259" key="11">
    <source>
        <dbReference type="PROSITE" id="PS50192"/>
    </source>
</evidence>
<dbReference type="Proteomes" id="UP000093366">
    <property type="component" value="Unassembled WGS sequence"/>
</dbReference>
<comment type="caution">
    <text evidence="13">The sequence shown here is derived from an EMBL/GenBank/DDBJ whole genome shotgun (WGS) entry which is preliminary data.</text>
</comment>
<evidence type="ECO:0000256" key="6">
    <source>
        <dbReference type="ARBA" id="ARBA00023224"/>
    </source>
</evidence>
<feature type="domain" description="T-SNARE coiled-coil homology" evidence="11">
    <location>
        <begin position="558"/>
        <end position="620"/>
    </location>
</feature>
<evidence type="ECO:0000256" key="9">
    <source>
        <dbReference type="SAM" id="Phobius"/>
    </source>
</evidence>
<dbReference type="Gene3D" id="1.10.287.950">
    <property type="entry name" value="Methyl-accepting chemotaxis protein"/>
    <property type="match status" value="1"/>
</dbReference>
<evidence type="ECO:0000256" key="5">
    <source>
        <dbReference type="ARBA" id="ARBA00023136"/>
    </source>
</evidence>
<evidence type="ECO:0000259" key="10">
    <source>
        <dbReference type="PROSITE" id="PS50111"/>
    </source>
</evidence>
<dbReference type="PANTHER" id="PTHR32089:SF119">
    <property type="entry name" value="METHYL-ACCEPTING CHEMOTAXIS PROTEIN CTPL"/>
    <property type="match status" value="1"/>
</dbReference>
<keyword evidence="2" id="KW-0997">Cell inner membrane</keyword>
<dbReference type="PANTHER" id="PTHR32089">
    <property type="entry name" value="METHYL-ACCEPTING CHEMOTAXIS PROTEIN MCPB"/>
    <property type="match status" value="1"/>
</dbReference>
<feature type="domain" description="HBM" evidence="12">
    <location>
        <begin position="45"/>
        <end position="278"/>
    </location>
</feature>
<feature type="domain" description="Methyl-accepting transducer" evidence="10">
    <location>
        <begin position="371"/>
        <end position="607"/>
    </location>
</feature>
<dbReference type="InterPro" id="IPR032255">
    <property type="entry name" value="HBM"/>
</dbReference>
<evidence type="ECO:0000256" key="1">
    <source>
        <dbReference type="ARBA" id="ARBA00004429"/>
    </source>
</evidence>
<dbReference type="AlphaFoldDB" id="A0A1C0TLP1"/>
<dbReference type="InterPro" id="IPR000727">
    <property type="entry name" value="T_SNARE_dom"/>
</dbReference>
<dbReference type="FunFam" id="1.10.287.950:FF:000001">
    <property type="entry name" value="Methyl-accepting chemotaxis sensory transducer"/>
    <property type="match status" value="1"/>
</dbReference>
<protein>
    <recommendedName>
        <fullName evidence="15">Chemotaxis protein</fullName>
    </recommendedName>
</protein>
<proteinExistence type="inferred from homology"/>
<dbReference type="GO" id="GO:0006935">
    <property type="term" value="P:chemotaxis"/>
    <property type="evidence" value="ECO:0007669"/>
    <property type="project" value="UniProtKB-ARBA"/>
</dbReference>
<accession>A0A1C0TLP1</accession>
<keyword evidence="6 8" id="KW-0807">Transducer</keyword>
<evidence type="ECO:0000256" key="3">
    <source>
        <dbReference type="ARBA" id="ARBA00022692"/>
    </source>
</evidence>
<dbReference type="Pfam" id="PF00015">
    <property type="entry name" value="MCPsignal"/>
    <property type="match status" value="1"/>
</dbReference>
<dbReference type="EMBL" id="MAUJ01000008">
    <property type="protein sequence ID" value="OCQ19745.1"/>
    <property type="molecule type" value="Genomic_DNA"/>
</dbReference>
<keyword evidence="3 9" id="KW-0812">Transmembrane</keyword>
<organism evidence="13 14">
    <name type="scientific">Pseudoalteromonas luteoviolacea</name>
    <dbReference type="NCBI Taxonomy" id="43657"/>
    <lineage>
        <taxon>Bacteria</taxon>
        <taxon>Pseudomonadati</taxon>
        <taxon>Pseudomonadota</taxon>
        <taxon>Gammaproteobacteria</taxon>
        <taxon>Alteromonadales</taxon>
        <taxon>Pseudoalteromonadaceae</taxon>
        <taxon>Pseudoalteromonas</taxon>
    </lineage>
</organism>
<feature type="transmembrane region" description="Helical" evidence="9">
    <location>
        <begin position="290"/>
        <end position="310"/>
    </location>
</feature>
<evidence type="ECO:0000259" key="12">
    <source>
        <dbReference type="PROSITE" id="PS51753"/>
    </source>
</evidence>
<dbReference type="GO" id="GO:0005886">
    <property type="term" value="C:plasma membrane"/>
    <property type="evidence" value="ECO:0007669"/>
    <property type="project" value="UniProtKB-SubCell"/>
</dbReference>
<dbReference type="GO" id="GO:0007165">
    <property type="term" value="P:signal transduction"/>
    <property type="evidence" value="ECO:0007669"/>
    <property type="project" value="UniProtKB-KW"/>
</dbReference>
<evidence type="ECO:0000313" key="14">
    <source>
        <dbReference type="Proteomes" id="UP000093366"/>
    </source>
</evidence>
<comment type="subcellular location">
    <subcellularLocation>
        <location evidence="1">Cell inner membrane</location>
        <topology evidence="1">Multi-pass membrane protein</topology>
    </subcellularLocation>
</comment>
<name>A0A1C0TLP1_9GAMM</name>
<reference evidence="14" key="1">
    <citation type="submission" date="2016-07" db="EMBL/GenBank/DDBJ databases">
        <authorList>
            <person name="Florea S."/>
            <person name="Webb J.S."/>
            <person name="Jaromczyk J."/>
            <person name="Schardl C.L."/>
        </authorList>
    </citation>
    <scope>NUCLEOTIDE SEQUENCE [LARGE SCALE GENOMIC DNA]</scope>
    <source>
        <strain evidence="14">IPB1</strain>
    </source>
</reference>
<evidence type="ECO:0000256" key="8">
    <source>
        <dbReference type="PROSITE-ProRule" id="PRU00284"/>
    </source>
</evidence>
<keyword evidence="5 9" id="KW-0472">Membrane</keyword>
<evidence type="ECO:0000256" key="7">
    <source>
        <dbReference type="ARBA" id="ARBA00029447"/>
    </source>
</evidence>
<dbReference type="PROSITE" id="PS50192">
    <property type="entry name" value="T_SNARE"/>
    <property type="match status" value="1"/>
</dbReference>
<dbReference type="SUPFAM" id="SSF58104">
    <property type="entry name" value="Methyl-accepting chemotaxis protein (MCP) signaling domain"/>
    <property type="match status" value="1"/>
</dbReference>
<dbReference type="InterPro" id="IPR004089">
    <property type="entry name" value="MCPsignal_dom"/>
</dbReference>
<dbReference type="RefSeq" id="WP_065792289.1">
    <property type="nucleotide sequence ID" value="NZ_JAGJED010000014.1"/>
</dbReference>
<feature type="transmembrane region" description="Helical" evidence="9">
    <location>
        <begin position="12"/>
        <end position="33"/>
    </location>
</feature>
<dbReference type="PROSITE" id="PS51753">
    <property type="entry name" value="HBM"/>
    <property type="match status" value="1"/>
</dbReference>
<keyword evidence="2" id="KW-1003">Cell membrane</keyword>
<evidence type="ECO:0000256" key="2">
    <source>
        <dbReference type="ARBA" id="ARBA00022519"/>
    </source>
</evidence>
<evidence type="ECO:0000256" key="4">
    <source>
        <dbReference type="ARBA" id="ARBA00022989"/>
    </source>
</evidence>
<comment type="similarity">
    <text evidence="7">Belongs to the methyl-accepting chemotaxis (MCP) protein family.</text>
</comment>
<keyword evidence="4 9" id="KW-1133">Transmembrane helix</keyword>
<dbReference type="Pfam" id="PF16591">
    <property type="entry name" value="HBM"/>
    <property type="match status" value="1"/>
</dbReference>
<dbReference type="PROSITE" id="PS50111">
    <property type="entry name" value="CHEMOTAXIS_TRANSDUC_2"/>
    <property type="match status" value="1"/>
</dbReference>
<dbReference type="SMART" id="SM01358">
    <property type="entry name" value="HBM"/>
    <property type="match status" value="1"/>
</dbReference>
<evidence type="ECO:0008006" key="15">
    <source>
        <dbReference type="Google" id="ProtNLM"/>
    </source>
</evidence>
<gene>
    <name evidence="13" type="ORF">A7985_20250</name>
</gene>
<evidence type="ECO:0000313" key="13">
    <source>
        <dbReference type="EMBL" id="OCQ19745.1"/>
    </source>
</evidence>
<dbReference type="OrthoDB" id="9795078at2"/>
<dbReference type="CDD" id="cd11386">
    <property type="entry name" value="MCP_signal"/>
    <property type="match status" value="1"/>
</dbReference>
<dbReference type="SMART" id="SM00283">
    <property type="entry name" value="MA"/>
    <property type="match status" value="1"/>
</dbReference>